<keyword evidence="3 6" id="KW-0812">Transmembrane</keyword>
<dbReference type="Proteomes" id="UP000295418">
    <property type="component" value="Unassembled WGS sequence"/>
</dbReference>
<comment type="similarity">
    <text evidence="6">Belongs to the ABC-4 integral membrane protein family.</text>
</comment>
<feature type="transmembrane region" description="Helical" evidence="6">
    <location>
        <begin position="230"/>
        <end position="255"/>
    </location>
</feature>
<gene>
    <name evidence="8" type="ORF">E0485_04485</name>
</gene>
<keyword evidence="9" id="KW-1185">Reference proteome</keyword>
<feature type="transmembrane region" description="Helical" evidence="6">
    <location>
        <begin position="592"/>
        <end position="609"/>
    </location>
</feature>
<dbReference type="EMBL" id="SKFG01000002">
    <property type="protein sequence ID" value="TCZ80118.1"/>
    <property type="molecule type" value="Genomic_DNA"/>
</dbReference>
<organism evidence="8 9">
    <name type="scientific">Paenibacillus albiflavus</name>
    <dbReference type="NCBI Taxonomy" id="2545760"/>
    <lineage>
        <taxon>Bacteria</taxon>
        <taxon>Bacillati</taxon>
        <taxon>Bacillota</taxon>
        <taxon>Bacilli</taxon>
        <taxon>Bacillales</taxon>
        <taxon>Paenibacillaceae</taxon>
        <taxon>Paenibacillus</taxon>
    </lineage>
</organism>
<proteinExistence type="inferred from homology"/>
<dbReference type="PIRSF" id="PIRSF018968">
    <property type="entry name" value="ABC_permease_BceB"/>
    <property type="match status" value="1"/>
</dbReference>
<evidence type="ECO:0000256" key="5">
    <source>
        <dbReference type="ARBA" id="ARBA00023136"/>
    </source>
</evidence>
<evidence type="ECO:0000256" key="6">
    <source>
        <dbReference type="PIRNR" id="PIRNR018968"/>
    </source>
</evidence>
<dbReference type="RefSeq" id="WP_132416764.1">
    <property type="nucleotide sequence ID" value="NZ_SKFG01000002.1"/>
</dbReference>
<evidence type="ECO:0000256" key="3">
    <source>
        <dbReference type="ARBA" id="ARBA00022692"/>
    </source>
</evidence>
<reference evidence="8 9" key="1">
    <citation type="submission" date="2019-03" db="EMBL/GenBank/DDBJ databases">
        <authorList>
            <person name="Kim M.K.M."/>
        </authorList>
    </citation>
    <scope>NUCLEOTIDE SEQUENCE [LARGE SCALE GENOMIC DNA]</scope>
    <source>
        <strain evidence="8 9">18JY21-1</strain>
    </source>
</reference>
<keyword evidence="2 6" id="KW-1003">Cell membrane</keyword>
<name>A0A4R4EP18_9BACL</name>
<evidence type="ECO:0000313" key="9">
    <source>
        <dbReference type="Proteomes" id="UP000295418"/>
    </source>
</evidence>
<sequence>MLFKISLSSMRKMMKDYIVLLVGLVISISIFYMFQTLAVNETFIKSNSMINSIALVFIVGSVLLSIITFFYIIYANSFLLSLRRKEFGMYMTLGAKKGKIIKLMFIETMAVGIIALIIGIVLGTGMAQIVGNLLMNQLDFASSDYHPFYMPAVGLTVAFFIIIFFITALLNAFKLARTTILNLVHADSQQDRIEKKRRFTFLIAILALIFLSAGYYAIVHMEQLAEMGLLIGTFATTIGTYLFFIAVLPFIVNLLKNNEKLNSTGLNSFTFSQLKFRVNSLTKLLATIAMLIALGVGAITGGMAFNHNTSLMSDLFYAYDAAIHDPVDADVQAIGKMKVVEDKQYHYKLTDTGIYFAKDELLQDPPLGVDSTSKKADKKREPQIIRLNQELPDQLYSDTRDDVDKKTASQIPEIWRSTLEYEFNAGYRMFDKTIYIADQNTYRAIEGNEHVVRVVKSDDFVANKAIFKDINERQVKKSLVAQNSEDLGTKYSMYQSLHTMSSGTMFMGFFLGIAFLAMMASCLMFKILSGASRDTSRYQMLRKIGVRKQLLTKSIYKELGMLFLFPAIVGLIHVVVGMNIFSFILVNPYFKIWLPITMFVAIYAVYYFVTVQLYRGIVLPKEPTE</sequence>
<dbReference type="InterPro" id="IPR003838">
    <property type="entry name" value="ABC3_permease_C"/>
</dbReference>
<dbReference type="GO" id="GO:0055085">
    <property type="term" value="P:transmembrane transport"/>
    <property type="evidence" value="ECO:0007669"/>
    <property type="project" value="UniProtKB-UniRule"/>
</dbReference>
<feature type="domain" description="ABC3 transporter permease C-terminal" evidence="7">
    <location>
        <begin position="59"/>
        <end position="178"/>
    </location>
</feature>
<evidence type="ECO:0000256" key="2">
    <source>
        <dbReference type="ARBA" id="ARBA00022475"/>
    </source>
</evidence>
<dbReference type="GO" id="GO:0005886">
    <property type="term" value="C:plasma membrane"/>
    <property type="evidence" value="ECO:0007669"/>
    <property type="project" value="UniProtKB-SubCell"/>
</dbReference>
<dbReference type="OrthoDB" id="1705903at2"/>
<dbReference type="InterPro" id="IPR027022">
    <property type="entry name" value="ABC_permease_BceB-typ"/>
</dbReference>
<comment type="caution">
    <text evidence="8">The sequence shown here is derived from an EMBL/GenBank/DDBJ whole genome shotgun (WGS) entry which is preliminary data.</text>
</comment>
<keyword evidence="4 6" id="KW-1133">Transmembrane helix</keyword>
<protein>
    <submittedName>
        <fullName evidence="8">ABC transporter permease</fullName>
    </submittedName>
</protein>
<evidence type="ECO:0000313" key="8">
    <source>
        <dbReference type="EMBL" id="TCZ80118.1"/>
    </source>
</evidence>
<evidence type="ECO:0000256" key="4">
    <source>
        <dbReference type="ARBA" id="ARBA00022989"/>
    </source>
</evidence>
<feature type="transmembrane region" description="Helical" evidence="6">
    <location>
        <begin position="562"/>
        <end position="586"/>
    </location>
</feature>
<dbReference type="AlphaFoldDB" id="A0A4R4EP18"/>
<dbReference type="Pfam" id="PF02687">
    <property type="entry name" value="FtsX"/>
    <property type="match status" value="1"/>
</dbReference>
<evidence type="ECO:0000256" key="1">
    <source>
        <dbReference type="ARBA" id="ARBA00004651"/>
    </source>
</evidence>
<feature type="transmembrane region" description="Helical" evidence="6">
    <location>
        <begin position="103"/>
        <end position="129"/>
    </location>
</feature>
<accession>A0A4R4EP18</accession>
<keyword evidence="6" id="KW-0813">Transport</keyword>
<feature type="transmembrane region" description="Helical" evidence="6">
    <location>
        <begin position="199"/>
        <end position="218"/>
    </location>
</feature>
<dbReference type="PANTHER" id="PTHR46795">
    <property type="entry name" value="ABC TRANSPORTER PERMEASE-RELATED-RELATED"/>
    <property type="match status" value="1"/>
</dbReference>
<dbReference type="PANTHER" id="PTHR46795:SF3">
    <property type="entry name" value="ABC TRANSPORTER PERMEASE"/>
    <property type="match status" value="1"/>
</dbReference>
<feature type="transmembrane region" description="Helical" evidence="6">
    <location>
        <begin position="284"/>
        <end position="305"/>
    </location>
</feature>
<comment type="subcellular location">
    <subcellularLocation>
        <location evidence="1 6">Cell membrane</location>
        <topology evidence="1 6">Multi-pass membrane protein</topology>
    </subcellularLocation>
</comment>
<dbReference type="InterPro" id="IPR052536">
    <property type="entry name" value="ABC-4_Integral_Memb_Prot"/>
</dbReference>
<feature type="transmembrane region" description="Helical" evidence="6">
    <location>
        <begin position="17"/>
        <end position="34"/>
    </location>
</feature>
<feature type="transmembrane region" description="Helical" evidence="6">
    <location>
        <begin position="54"/>
        <end position="82"/>
    </location>
</feature>
<feature type="transmembrane region" description="Helical" evidence="6">
    <location>
        <begin position="505"/>
        <end position="528"/>
    </location>
</feature>
<feature type="transmembrane region" description="Helical" evidence="6">
    <location>
        <begin position="149"/>
        <end position="173"/>
    </location>
</feature>
<keyword evidence="5 6" id="KW-0472">Membrane</keyword>
<evidence type="ECO:0000259" key="7">
    <source>
        <dbReference type="Pfam" id="PF02687"/>
    </source>
</evidence>